<proteinExistence type="predicted"/>
<dbReference type="AlphaFoldDB" id="A0A6J4QIH1"/>
<feature type="region of interest" description="Disordered" evidence="1">
    <location>
        <begin position="14"/>
        <end position="47"/>
    </location>
</feature>
<name>A0A6J4QIH1_9ACTN</name>
<sequence>MARSGFALGVEAEDAGGGCAKAGSRKRRGGGLRTFSGRRPVLESVEE</sequence>
<accession>A0A6J4QIH1</accession>
<protein>
    <submittedName>
        <fullName evidence="2">Uncharacterized protein</fullName>
    </submittedName>
</protein>
<organism evidence="2">
    <name type="scientific">uncultured Rubrobacteraceae bacterium</name>
    <dbReference type="NCBI Taxonomy" id="349277"/>
    <lineage>
        <taxon>Bacteria</taxon>
        <taxon>Bacillati</taxon>
        <taxon>Actinomycetota</taxon>
        <taxon>Rubrobacteria</taxon>
        <taxon>Rubrobacterales</taxon>
        <taxon>Rubrobacteraceae</taxon>
        <taxon>environmental samples</taxon>
    </lineage>
</organism>
<gene>
    <name evidence="2" type="ORF">AVDCRST_MAG03-4026</name>
</gene>
<evidence type="ECO:0000313" key="2">
    <source>
        <dbReference type="EMBL" id="CAA9440845.1"/>
    </source>
</evidence>
<reference evidence="2" key="1">
    <citation type="submission" date="2020-02" db="EMBL/GenBank/DDBJ databases">
        <authorList>
            <person name="Meier V. D."/>
        </authorList>
    </citation>
    <scope>NUCLEOTIDE SEQUENCE</scope>
    <source>
        <strain evidence="2">AVDCRST_MAG03</strain>
    </source>
</reference>
<evidence type="ECO:0000256" key="1">
    <source>
        <dbReference type="SAM" id="MobiDB-lite"/>
    </source>
</evidence>
<dbReference type="EMBL" id="CADCUT010000236">
    <property type="protein sequence ID" value="CAA9440845.1"/>
    <property type="molecule type" value="Genomic_DNA"/>
</dbReference>